<reference evidence="1 2" key="1">
    <citation type="submission" date="2018-08" db="EMBL/GenBank/DDBJ databases">
        <title>Actinomadura jelena sp. nov., a novel Actinomycete isolated from soil in Chad.</title>
        <authorList>
            <person name="Shi L."/>
        </authorList>
    </citation>
    <scope>NUCLEOTIDE SEQUENCE [LARGE SCALE GENOMIC DNA]</scope>
    <source>
        <strain evidence="1 2">NEAU-G17</strain>
    </source>
</reference>
<gene>
    <name evidence="1" type="ORF">DZF91_19935</name>
</gene>
<name>A0A372JJG6_9ACTN</name>
<accession>A0A372JJG6</accession>
<sequence length="91" mass="10233">MTAGRLRTALRRFVRARTALSRALPDDPVLAELDAARWLASELELVTRELVVSARRDERRYSWRLCMSEGACTGELGGCRVRRGLWADGVS</sequence>
<organism evidence="1 2">
    <name type="scientific">Actinomadura logoneensis</name>
    <dbReference type="NCBI Taxonomy" id="2293572"/>
    <lineage>
        <taxon>Bacteria</taxon>
        <taxon>Bacillati</taxon>
        <taxon>Actinomycetota</taxon>
        <taxon>Actinomycetes</taxon>
        <taxon>Streptosporangiales</taxon>
        <taxon>Thermomonosporaceae</taxon>
        <taxon>Actinomadura</taxon>
    </lineage>
</organism>
<evidence type="ECO:0000313" key="1">
    <source>
        <dbReference type="EMBL" id="RFU39956.1"/>
    </source>
</evidence>
<comment type="caution">
    <text evidence="1">The sequence shown here is derived from an EMBL/GenBank/DDBJ whole genome shotgun (WGS) entry which is preliminary data.</text>
</comment>
<keyword evidence="2" id="KW-1185">Reference proteome</keyword>
<dbReference type="AlphaFoldDB" id="A0A372JJG6"/>
<dbReference type="Proteomes" id="UP000261811">
    <property type="component" value="Unassembled WGS sequence"/>
</dbReference>
<dbReference type="EMBL" id="QURH01000316">
    <property type="protein sequence ID" value="RFU39956.1"/>
    <property type="molecule type" value="Genomic_DNA"/>
</dbReference>
<evidence type="ECO:0000313" key="2">
    <source>
        <dbReference type="Proteomes" id="UP000261811"/>
    </source>
</evidence>
<proteinExistence type="predicted"/>
<protein>
    <submittedName>
        <fullName evidence="1">Uncharacterized protein</fullName>
    </submittedName>
</protein>